<dbReference type="GO" id="GO:0046872">
    <property type="term" value="F:metal ion binding"/>
    <property type="evidence" value="ECO:0007669"/>
    <property type="project" value="UniProtKB-KW"/>
</dbReference>
<keyword evidence="7" id="KW-1185">Reference proteome</keyword>
<dbReference type="GO" id="GO:0005524">
    <property type="term" value="F:ATP binding"/>
    <property type="evidence" value="ECO:0007669"/>
    <property type="project" value="InterPro"/>
</dbReference>
<evidence type="ECO:0000256" key="2">
    <source>
        <dbReference type="ARBA" id="ARBA00022723"/>
    </source>
</evidence>
<dbReference type="InterPro" id="IPR003959">
    <property type="entry name" value="ATPase_AAA_core"/>
</dbReference>
<dbReference type="Pfam" id="PF00004">
    <property type="entry name" value="AAA"/>
    <property type="match status" value="1"/>
</dbReference>
<evidence type="ECO:0000256" key="3">
    <source>
        <dbReference type="ARBA" id="ARBA00022833"/>
    </source>
</evidence>
<keyword evidence="4" id="KW-0645">Protease</keyword>
<organism evidence="6 7">
    <name type="scientific">Euplotes crassus</name>
    <dbReference type="NCBI Taxonomy" id="5936"/>
    <lineage>
        <taxon>Eukaryota</taxon>
        <taxon>Sar</taxon>
        <taxon>Alveolata</taxon>
        <taxon>Ciliophora</taxon>
        <taxon>Intramacronucleata</taxon>
        <taxon>Spirotrichea</taxon>
        <taxon>Hypotrichia</taxon>
        <taxon>Euplotida</taxon>
        <taxon>Euplotidae</taxon>
        <taxon>Moneuplotes</taxon>
    </lineage>
</organism>
<comment type="cofactor">
    <cofactor evidence="1">
        <name>Zn(2+)</name>
        <dbReference type="ChEBI" id="CHEBI:29105"/>
    </cofactor>
</comment>
<dbReference type="Pfam" id="PF17862">
    <property type="entry name" value="AAA_lid_3"/>
    <property type="match status" value="1"/>
</dbReference>
<keyword evidence="4" id="KW-0482">Metalloprotease</keyword>
<reference evidence="6" key="1">
    <citation type="submission" date="2023-07" db="EMBL/GenBank/DDBJ databases">
        <authorList>
            <consortium name="AG Swart"/>
            <person name="Singh M."/>
            <person name="Singh A."/>
            <person name="Seah K."/>
            <person name="Emmerich C."/>
        </authorList>
    </citation>
    <scope>NUCLEOTIDE SEQUENCE</scope>
    <source>
        <strain evidence="6">DP1</strain>
    </source>
</reference>
<dbReference type="InterPro" id="IPR041569">
    <property type="entry name" value="AAA_lid_3"/>
</dbReference>
<dbReference type="CDD" id="cd19501">
    <property type="entry name" value="RecA-like_FtsH"/>
    <property type="match status" value="1"/>
</dbReference>
<dbReference type="InterPro" id="IPR003593">
    <property type="entry name" value="AAA+_ATPase"/>
</dbReference>
<dbReference type="GO" id="GO:0004176">
    <property type="term" value="F:ATP-dependent peptidase activity"/>
    <property type="evidence" value="ECO:0007669"/>
    <property type="project" value="TreeGrafter"/>
</dbReference>
<dbReference type="PANTHER" id="PTHR23076">
    <property type="entry name" value="METALLOPROTEASE M41 FTSH"/>
    <property type="match status" value="1"/>
</dbReference>
<keyword evidence="4" id="KW-0378">Hydrolase</keyword>
<feature type="domain" description="AAA+ ATPase" evidence="5">
    <location>
        <begin position="201"/>
        <end position="337"/>
    </location>
</feature>
<dbReference type="FunFam" id="3.40.50.300:FF:002568">
    <property type="entry name" value="Cell division protein (FtsH)"/>
    <property type="match status" value="1"/>
</dbReference>
<evidence type="ECO:0000313" key="7">
    <source>
        <dbReference type="Proteomes" id="UP001295684"/>
    </source>
</evidence>
<comment type="caution">
    <text evidence="6">The sequence shown here is derived from an EMBL/GenBank/DDBJ whole genome shotgun (WGS) entry which is preliminary data.</text>
</comment>
<evidence type="ECO:0000256" key="4">
    <source>
        <dbReference type="ARBA" id="ARBA00023049"/>
    </source>
</evidence>
<dbReference type="GO" id="GO:0006508">
    <property type="term" value="P:proteolysis"/>
    <property type="evidence" value="ECO:0007669"/>
    <property type="project" value="TreeGrafter"/>
</dbReference>
<dbReference type="AlphaFoldDB" id="A0AAD1UBJ2"/>
<dbReference type="GO" id="GO:0008237">
    <property type="term" value="F:metallopeptidase activity"/>
    <property type="evidence" value="ECO:0007669"/>
    <property type="project" value="UniProtKB-KW"/>
</dbReference>
<dbReference type="PANTHER" id="PTHR23076:SF97">
    <property type="entry name" value="ATP-DEPENDENT ZINC METALLOPROTEASE YME1L1"/>
    <property type="match status" value="1"/>
</dbReference>
<keyword evidence="3" id="KW-0862">Zinc</keyword>
<accession>A0AAD1UBJ2</accession>
<dbReference type="Proteomes" id="UP001295684">
    <property type="component" value="Unassembled WGS sequence"/>
</dbReference>
<gene>
    <name evidence="6" type="ORF">ECRASSUSDP1_LOCUS7042</name>
</gene>
<dbReference type="SMART" id="SM00382">
    <property type="entry name" value="AAA"/>
    <property type="match status" value="1"/>
</dbReference>
<sequence length="421" mass="47941">MEEDKEQLTKTLSEHSQDEKKETLFRRMTKFYMRHKKTIWGITAASTVIYTCYKMYNACKSTSEFTEDLKASKIEEVIIMGITLAFKSKETHTWSLSERSFYSDEVLLKLLEDSNTKYSCLPISDVTLGVVMVNIILPFWFVKWFFNKLVPPTEIKRVQSLQNDGVTFSDIGGNEDAKRSLQDIAKYLGTPEKYKSLGIRLPKGILLYGPPGTGKTLLAKAFANECRVHFLYASGADFVEIYVGVGPKKIREMFKQARSLGKCVIFIDEIDSLGYKRGSGTNIEFDNTLNQLLTEMDGFNGSEGFTVIGATNQPERIDPALLRPGRFDRKIEIEVPDLDTRKDILKIHLRKKRFFDEEVIAEIAENTEGLNGSELENIANEAAFDALNNNSEVKLADFEILGCHFVQNQWRCFIKLFCPLV</sequence>
<dbReference type="GO" id="GO:0016887">
    <property type="term" value="F:ATP hydrolysis activity"/>
    <property type="evidence" value="ECO:0007669"/>
    <property type="project" value="InterPro"/>
</dbReference>
<dbReference type="GO" id="GO:0005739">
    <property type="term" value="C:mitochondrion"/>
    <property type="evidence" value="ECO:0007669"/>
    <property type="project" value="TreeGrafter"/>
</dbReference>
<protein>
    <recommendedName>
        <fullName evidence="5">AAA+ ATPase domain-containing protein</fullName>
    </recommendedName>
</protein>
<dbReference type="SUPFAM" id="SSF52540">
    <property type="entry name" value="P-loop containing nucleoside triphosphate hydrolases"/>
    <property type="match status" value="1"/>
</dbReference>
<dbReference type="InterPro" id="IPR027417">
    <property type="entry name" value="P-loop_NTPase"/>
</dbReference>
<dbReference type="EMBL" id="CAMPGE010006848">
    <property type="protein sequence ID" value="CAI2365750.1"/>
    <property type="molecule type" value="Genomic_DNA"/>
</dbReference>
<dbReference type="Gene3D" id="3.40.50.300">
    <property type="entry name" value="P-loop containing nucleotide triphosphate hydrolases"/>
    <property type="match status" value="1"/>
</dbReference>
<evidence type="ECO:0000256" key="1">
    <source>
        <dbReference type="ARBA" id="ARBA00001947"/>
    </source>
</evidence>
<evidence type="ECO:0000259" key="5">
    <source>
        <dbReference type="SMART" id="SM00382"/>
    </source>
</evidence>
<name>A0AAD1UBJ2_EUPCR</name>
<evidence type="ECO:0000313" key="6">
    <source>
        <dbReference type="EMBL" id="CAI2365750.1"/>
    </source>
</evidence>
<keyword evidence="2" id="KW-0479">Metal-binding</keyword>
<proteinExistence type="predicted"/>
<dbReference type="Gene3D" id="1.10.8.60">
    <property type="match status" value="1"/>
</dbReference>